<proteinExistence type="predicted"/>
<organism evidence="2 3">
    <name type="scientific">Candidatus Falkowbacteria bacterium CG10_big_fil_rev_8_21_14_0_10_37_18</name>
    <dbReference type="NCBI Taxonomy" id="1974562"/>
    <lineage>
        <taxon>Bacteria</taxon>
        <taxon>Candidatus Falkowiibacteriota</taxon>
    </lineage>
</organism>
<feature type="transmembrane region" description="Helical" evidence="1">
    <location>
        <begin position="6"/>
        <end position="25"/>
    </location>
</feature>
<keyword evidence="1" id="KW-1133">Transmembrane helix</keyword>
<dbReference type="PANTHER" id="PTHR31446:SF29">
    <property type="entry name" value="ACID PHOSPHATASE_VANADIUM-DEPENDENT HALOPEROXIDASE-RELATED PROTEIN"/>
    <property type="match status" value="1"/>
</dbReference>
<accession>A0A2H0V7Z1</accession>
<evidence type="ECO:0000313" key="3">
    <source>
        <dbReference type="Proteomes" id="UP000229972"/>
    </source>
</evidence>
<protein>
    <recommendedName>
        <fullName evidence="4">Acid phosphatase</fullName>
    </recommendedName>
</protein>
<keyword evidence="1" id="KW-0812">Transmembrane</keyword>
<gene>
    <name evidence="2" type="ORF">COT93_03685</name>
</gene>
<feature type="transmembrane region" description="Helical" evidence="1">
    <location>
        <begin position="123"/>
        <end position="142"/>
    </location>
</feature>
<feature type="transmembrane region" description="Helical" evidence="1">
    <location>
        <begin position="46"/>
        <end position="63"/>
    </location>
</feature>
<dbReference type="Pfam" id="PF02681">
    <property type="entry name" value="DUF212"/>
    <property type="match status" value="1"/>
</dbReference>
<evidence type="ECO:0000256" key="1">
    <source>
        <dbReference type="SAM" id="Phobius"/>
    </source>
</evidence>
<evidence type="ECO:0000313" key="2">
    <source>
        <dbReference type="EMBL" id="PIR95215.1"/>
    </source>
</evidence>
<dbReference type="AlphaFoldDB" id="A0A2H0V7Z1"/>
<evidence type="ECO:0008006" key="4">
    <source>
        <dbReference type="Google" id="ProtNLM"/>
    </source>
</evidence>
<dbReference type="Proteomes" id="UP000229972">
    <property type="component" value="Unassembled WGS sequence"/>
</dbReference>
<feature type="transmembrane region" description="Helical" evidence="1">
    <location>
        <begin position="69"/>
        <end position="87"/>
    </location>
</feature>
<reference evidence="3" key="1">
    <citation type="submission" date="2017-09" db="EMBL/GenBank/DDBJ databases">
        <title>Depth-based differentiation of microbial function through sediment-hosted aquifers and enrichment of novel symbionts in the deep terrestrial subsurface.</title>
        <authorList>
            <person name="Probst A.J."/>
            <person name="Ladd B."/>
            <person name="Jarett J.K."/>
            <person name="Geller-Mcgrath D.E."/>
            <person name="Sieber C.M.K."/>
            <person name="Emerson J.B."/>
            <person name="Anantharaman K."/>
            <person name="Thomas B.C."/>
            <person name="Malmstrom R."/>
            <person name="Stieglmeier M."/>
            <person name="Klingl A."/>
            <person name="Woyke T."/>
            <person name="Ryan C.M."/>
            <person name="Banfield J.F."/>
        </authorList>
    </citation>
    <scope>NUCLEOTIDE SEQUENCE [LARGE SCALE GENOMIC DNA]</scope>
</reference>
<sequence>MYIYLLSPVIAFIFAQGTKVMLFSFKRKITWHDVFAYSDMPSGHTAVVVSLVFILGLKLGISSPIFATAFVYATIIIVDAIGLRNYLGQHGKTLNILVKDLKEDEFLDRSYPKLLEHIGHTPLQVLIGAIVGATTSLLLYWIF</sequence>
<dbReference type="EMBL" id="PFAL01000033">
    <property type="protein sequence ID" value="PIR95215.1"/>
    <property type="molecule type" value="Genomic_DNA"/>
</dbReference>
<keyword evidence="1" id="KW-0472">Membrane</keyword>
<dbReference type="InterPro" id="IPR003832">
    <property type="entry name" value="DUF212"/>
</dbReference>
<name>A0A2H0V7Z1_9BACT</name>
<dbReference type="PANTHER" id="PTHR31446">
    <property type="entry name" value="ACID PHOSPHATASE/VANADIUM-DEPENDENT HALOPEROXIDASE-RELATED PROTEIN"/>
    <property type="match status" value="1"/>
</dbReference>
<comment type="caution">
    <text evidence="2">The sequence shown here is derived from an EMBL/GenBank/DDBJ whole genome shotgun (WGS) entry which is preliminary data.</text>
</comment>